<dbReference type="GO" id="GO:0046872">
    <property type="term" value="F:metal ion binding"/>
    <property type="evidence" value="ECO:0007669"/>
    <property type="project" value="UniProtKB-KW"/>
</dbReference>
<dbReference type="PANTHER" id="PTHR38011:SF7">
    <property type="entry name" value="2,5-DIAMINO-6-RIBOSYLAMINO-4(3H)-PYRIMIDINONE 5'-PHOSPHATE REDUCTASE"/>
    <property type="match status" value="1"/>
</dbReference>
<feature type="binding site" evidence="11">
    <location>
        <position position="221"/>
    </location>
    <ligand>
        <name>NADP(+)</name>
        <dbReference type="ChEBI" id="CHEBI:58349"/>
    </ligand>
</feature>
<evidence type="ECO:0000313" key="14">
    <source>
        <dbReference type="EMBL" id="SOB59569.1"/>
    </source>
</evidence>
<evidence type="ECO:0000256" key="12">
    <source>
        <dbReference type="PIRSR" id="PIRSR006769-3"/>
    </source>
</evidence>
<dbReference type="EC" id="1.1.1.193" evidence="9"/>
<keyword evidence="8" id="KW-0511">Multifunctional enzyme</keyword>
<evidence type="ECO:0000256" key="2">
    <source>
        <dbReference type="ARBA" id="ARBA00004882"/>
    </source>
</evidence>
<dbReference type="InterPro" id="IPR004794">
    <property type="entry name" value="Eubact_RibD"/>
</dbReference>
<reference evidence="15" key="1">
    <citation type="submission" date="2017-09" db="EMBL/GenBank/DDBJ databases">
        <authorList>
            <person name="Regsiter A."/>
            <person name="William W."/>
        </authorList>
    </citation>
    <scope>NUCLEOTIDE SEQUENCE [LARGE SCALE GENOMIC DNA]</scope>
    <source>
        <strain evidence="15">500-1</strain>
    </source>
</reference>
<dbReference type="PROSITE" id="PS51747">
    <property type="entry name" value="CYT_DCMP_DEAMINASES_2"/>
    <property type="match status" value="1"/>
</dbReference>
<dbReference type="InterPro" id="IPR002125">
    <property type="entry name" value="CMP_dCMP_dom"/>
</dbReference>
<dbReference type="GO" id="GO:0008703">
    <property type="term" value="F:5-amino-6-(5-phosphoribosylamino)uracil reductase activity"/>
    <property type="evidence" value="ECO:0007669"/>
    <property type="project" value="UniProtKB-EC"/>
</dbReference>
<sequence>MSTCRVNSSNDEGFMACALDLAAKGRGPTAPNPCVGAVLVADNGQGEEVVAGGWHTQYGALHAERECLAAARERQLDPCGMTMYVTLEPCNHHGKTPPCTEAIIEAGITRVVIGTRDPNPIAAGGIEKLREHGIQVTEGVLENECRDMIADFLHWQNTAGTFNIVKMATTLDGKIASRHMVPEPVSSAESFARVHDLRGMVHAVVVGGGTFRADNPSLTCRQDELPKDFRQPFGVIVTSRLPDKAGEFKLLRDRPDQAIFFTTEEAARSTNADALRELGARVWPLGGTTGDLDLKQGFERLRDELQCYYTLIEGGGRFAMQCVESGLAQELVQFIAPRILGDDQAPSAFSGRENISMSQTRNFRIIKTQRSGPDMMMVMRPVEPDAE</sequence>
<evidence type="ECO:0000256" key="11">
    <source>
        <dbReference type="PIRSR" id="PIRSR006769-2"/>
    </source>
</evidence>
<comment type="similarity">
    <text evidence="4 9">In the N-terminal section; belongs to the cytidine and deoxycytidylate deaminase family.</text>
</comment>
<feature type="binding site" evidence="11">
    <location>
        <position position="313"/>
    </location>
    <ligand>
        <name>substrate</name>
    </ligand>
</feature>
<feature type="binding site" evidence="11">
    <location>
        <position position="210"/>
    </location>
    <ligand>
        <name>NADP(+)</name>
        <dbReference type="ChEBI" id="CHEBI:58349"/>
    </ligand>
</feature>
<feature type="binding site" evidence="12">
    <location>
        <position position="99"/>
    </location>
    <ligand>
        <name>Zn(2+)</name>
        <dbReference type="ChEBI" id="CHEBI:29105"/>
        <note>catalytic</note>
    </ligand>
</feature>
<evidence type="ECO:0000256" key="10">
    <source>
        <dbReference type="PIRSR" id="PIRSR006769-1"/>
    </source>
</evidence>
<dbReference type="SUPFAM" id="SSF53927">
    <property type="entry name" value="Cytidine deaminase-like"/>
    <property type="match status" value="1"/>
</dbReference>
<dbReference type="Proteomes" id="UP000219215">
    <property type="component" value="Chromosome DPRO"/>
</dbReference>
<accession>A0A2C8FBM5</accession>
<dbReference type="InterPro" id="IPR050765">
    <property type="entry name" value="Riboflavin_Biosynth_HTPR"/>
</dbReference>
<dbReference type="GO" id="GO:0008835">
    <property type="term" value="F:diaminohydroxyphosphoribosylaminopyrimidine deaminase activity"/>
    <property type="evidence" value="ECO:0007669"/>
    <property type="project" value="UniProtKB-EC"/>
</dbReference>
<gene>
    <name evidence="14" type="ORF">DPRO_2660</name>
</gene>
<keyword evidence="9" id="KW-0378">Hydrolase</keyword>
<comment type="pathway">
    <text evidence="3 9">Cofactor biosynthesis; riboflavin biosynthesis; 5-amino-6-(D-ribitylamino)uracil from GTP: step 3/4.</text>
</comment>
<dbReference type="NCBIfam" id="TIGR00326">
    <property type="entry name" value="eubact_ribD"/>
    <property type="match status" value="1"/>
</dbReference>
<comment type="function">
    <text evidence="1 9">Converts 2,5-diamino-6-(ribosylamino)-4(3h)-pyrimidinone 5'-phosphate into 5-amino-6-(ribosylamino)-2,4(1h,3h)-pyrimidinedione 5'-phosphate.</text>
</comment>
<comment type="cofactor">
    <cofactor evidence="9 12">
        <name>Zn(2+)</name>
        <dbReference type="ChEBI" id="CHEBI:29105"/>
    </cofactor>
    <text evidence="9 12">Binds 1 zinc ion.</text>
</comment>
<evidence type="ECO:0000256" key="6">
    <source>
        <dbReference type="ARBA" id="ARBA00022857"/>
    </source>
</evidence>
<dbReference type="Pfam" id="PF01872">
    <property type="entry name" value="RibD_C"/>
    <property type="match status" value="1"/>
</dbReference>
<comment type="catalytic activity">
    <reaction evidence="9">
        <text>5-amino-6-(5-phospho-D-ribitylamino)uracil + NADP(+) = 5-amino-6-(5-phospho-D-ribosylamino)uracil + NADPH + H(+)</text>
        <dbReference type="Rhea" id="RHEA:17845"/>
        <dbReference type="ChEBI" id="CHEBI:15378"/>
        <dbReference type="ChEBI" id="CHEBI:57783"/>
        <dbReference type="ChEBI" id="CHEBI:58349"/>
        <dbReference type="ChEBI" id="CHEBI:58421"/>
        <dbReference type="ChEBI" id="CHEBI:58453"/>
        <dbReference type="EC" id="1.1.1.193"/>
    </reaction>
</comment>
<feature type="domain" description="CMP/dCMP-type deaminase" evidence="13">
    <location>
        <begin position="9"/>
        <end position="137"/>
    </location>
</feature>
<dbReference type="KEGG" id="pprf:DPRO_2660"/>
<evidence type="ECO:0000256" key="7">
    <source>
        <dbReference type="ARBA" id="ARBA00023002"/>
    </source>
</evidence>
<feature type="binding site" evidence="11">
    <location>
        <position position="218"/>
    </location>
    <ligand>
        <name>substrate</name>
    </ligand>
</feature>
<keyword evidence="9 12" id="KW-0479">Metal-binding</keyword>
<feature type="binding site" evidence="11">
    <location>
        <position position="168"/>
    </location>
    <ligand>
        <name>NADP(+)</name>
        <dbReference type="ChEBI" id="CHEBI:58349"/>
    </ligand>
</feature>
<dbReference type="EMBL" id="LT907975">
    <property type="protein sequence ID" value="SOB59569.1"/>
    <property type="molecule type" value="Genomic_DNA"/>
</dbReference>
<comment type="pathway">
    <text evidence="2 9">Cofactor biosynthesis; riboflavin biosynthesis; 5-amino-6-(D-ribitylamino)uracil from GTP: step 2/4.</text>
</comment>
<evidence type="ECO:0000256" key="9">
    <source>
        <dbReference type="PIRNR" id="PIRNR006769"/>
    </source>
</evidence>
<evidence type="ECO:0000256" key="5">
    <source>
        <dbReference type="ARBA" id="ARBA00007417"/>
    </source>
</evidence>
<evidence type="ECO:0000259" key="13">
    <source>
        <dbReference type="PROSITE" id="PS51747"/>
    </source>
</evidence>
<comment type="similarity">
    <text evidence="5 9">In the C-terminal section; belongs to the HTP reductase family.</text>
</comment>
<evidence type="ECO:0000313" key="15">
    <source>
        <dbReference type="Proteomes" id="UP000219215"/>
    </source>
</evidence>
<dbReference type="InterPro" id="IPR024072">
    <property type="entry name" value="DHFR-like_dom_sf"/>
</dbReference>
<dbReference type="CDD" id="cd01284">
    <property type="entry name" value="Riboflavin_deaminase-reductase"/>
    <property type="match status" value="1"/>
</dbReference>
<dbReference type="RefSeq" id="WP_097012428.1">
    <property type="nucleotide sequence ID" value="NZ_LT907975.1"/>
</dbReference>
<name>A0A2C8FBM5_9BACT</name>
<feature type="active site" description="Proton donor" evidence="10">
    <location>
        <position position="64"/>
    </location>
</feature>
<evidence type="ECO:0000256" key="8">
    <source>
        <dbReference type="ARBA" id="ARBA00023268"/>
    </source>
</evidence>
<evidence type="ECO:0000256" key="4">
    <source>
        <dbReference type="ARBA" id="ARBA00005259"/>
    </source>
</evidence>
<dbReference type="PANTHER" id="PTHR38011">
    <property type="entry name" value="DIHYDROFOLATE REDUCTASE FAMILY PROTEIN (AFU_ORTHOLOGUE AFUA_8G06820)"/>
    <property type="match status" value="1"/>
</dbReference>
<dbReference type="SUPFAM" id="SSF53597">
    <property type="entry name" value="Dihydrofolate reductase-like"/>
    <property type="match status" value="1"/>
</dbReference>
<protein>
    <recommendedName>
        <fullName evidence="9">Riboflavin biosynthesis protein RibD</fullName>
    </recommendedName>
    <domain>
        <recommendedName>
            <fullName evidence="9">Diaminohydroxyphosphoribosylaminopyrimidine deaminase</fullName>
            <shortName evidence="9">DRAP deaminase</shortName>
            <ecNumber evidence="9">3.5.4.26</ecNumber>
        </recommendedName>
        <alternativeName>
            <fullName evidence="9">Riboflavin-specific deaminase</fullName>
        </alternativeName>
    </domain>
    <domain>
        <recommendedName>
            <fullName evidence="9">5-amino-6-(5-phosphoribosylamino)uracil reductase</fullName>
            <ecNumber evidence="9">1.1.1.193</ecNumber>
        </recommendedName>
        <alternativeName>
            <fullName evidence="9">HTP reductase</fullName>
        </alternativeName>
    </domain>
</protein>
<dbReference type="GO" id="GO:0009231">
    <property type="term" value="P:riboflavin biosynthetic process"/>
    <property type="evidence" value="ECO:0007669"/>
    <property type="project" value="UniProtKB-UniPathway"/>
</dbReference>
<evidence type="ECO:0000256" key="1">
    <source>
        <dbReference type="ARBA" id="ARBA00002151"/>
    </source>
</evidence>
<organism evidence="14 15">
    <name type="scientific">Pseudodesulfovibrio profundus</name>
    <dbReference type="NCBI Taxonomy" id="57320"/>
    <lineage>
        <taxon>Bacteria</taxon>
        <taxon>Pseudomonadati</taxon>
        <taxon>Thermodesulfobacteriota</taxon>
        <taxon>Desulfovibrionia</taxon>
        <taxon>Desulfovibrionales</taxon>
        <taxon>Desulfovibrionaceae</taxon>
    </lineage>
</organism>
<feature type="binding site" evidence="12">
    <location>
        <position position="90"/>
    </location>
    <ligand>
        <name>Zn(2+)</name>
        <dbReference type="ChEBI" id="CHEBI:29105"/>
        <note>catalytic</note>
    </ligand>
</feature>
<keyword evidence="6 9" id="KW-0521">NADP</keyword>
<dbReference type="Pfam" id="PF00383">
    <property type="entry name" value="dCMP_cyt_deam_1"/>
    <property type="match status" value="1"/>
</dbReference>
<dbReference type="InterPro" id="IPR002734">
    <property type="entry name" value="RibDG_C"/>
</dbReference>
<dbReference type="Gene3D" id="3.40.140.10">
    <property type="entry name" value="Cytidine Deaminase, domain 2"/>
    <property type="match status" value="1"/>
</dbReference>
<dbReference type="OrthoDB" id="9800865at2"/>
<dbReference type="PIRSF" id="PIRSF006769">
    <property type="entry name" value="RibD"/>
    <property type="match status" value="1"/>
</dbReference>
<feature type="binding site" evidence="11">
    <location>
        <position position="214"/>
    </location>
    <ligand>
        <name>NADP(+)</name>
        <dbReference type="ChEBI" id="CHEBI:58349"/>
    </ligand>
</feature>
<dbReference type="AlphaFoldDB" id="A0A2C8FBM5"/>
<keyword evidence="9" id="KW-0686">Riboflavin biosynthesis</keyword>
<dbReference type="EC" id="3.5.4.26" evidence="9"/>
<keyword evidence="15" id="KW-1185">Reference proteome</keyword>
<dbReference type="UniPathway" id="UPA00275">
    <property type="reaction ID" value="UER00401"/>
</dbReference>
<keyword evidence="7 9" id="KW-0560">Oxidoreductase</keyword>
<dbReference type="InterPro" id="IPR016193">
    <property type="entry name" value="Cytidine_deaminase-like"/>
</dbReference>
<comment type="catalytic activity">
    <reaction evidence="9">
        <text>2,5-diamino-6-hydroxy-4-(5-phosphoribosylamino)-pyrimidine + H2O + H(+) = 5-amino-6-(5-phospho-D-ribosylamino)uracil + NH4(+)</text>
        <dbReference type="Rhea" id="RHEA:21868"/>
        <dbReference type="ChEBI" id="CHEBI:15377"/>
        <dbReference type="ChEBI" id="CHEBI:15378"/>
        <dbReference type="ChEBI" id="CHEBI:28938"/>
        <dbReference type="ChEBI" id="CHEBI:58453"/>
        <dbReference type="ChEBI" id="CHEBI:58614"/>
        <dbReference type="EC" id="3.5.4.26"/>
    </reaction>
</comment>
<evidence type="ECO:0000256" key="3">
    <source>
        <dbReference type="ARBA" id="ARBA00004910"/>
    </source>
</evidence>
<feature type="binding site" evidence="12">
    <location>
        <position position="62"/>
    </location>
    <ligand>
        <name>Zn(2+)</name>
        <dbReference type="ChEBI" id="CHEBI:29105"/>
        <note>catalytic</note>
    </ligand>
</feature>
<feature type="binding site" evidence="11">
    <location>
        <position position="198"/>
    </location>
    <ligand>
        <name>substrate</name>
    </ligand>
</feature>
<dbReference type="Gene3D" id="3.40.430.10">
    <property type="entry name" value="Dihydrofolate Reductase, subunit A"/>
    <property type="match status" value="1"/>
</dbReference>
<proteinExistence type="inferred from homology"/>
<keyword evidence="9 12" id="KW-0862">Zinc</keyword>
<feature type="binding site" evidence="11">
    <location>
        <position position="239"/>
    </location>
    <ligand>
        <name>NADP(+)</name>
        <dbReference type="ChEBI" id="CHEBI:58349"/>
    </ligand>
</feature>